<sequence>MIELIVAERCTDCGACIEVCPANVLDPGTDGLPVLARVEDCQTCFMCELYCRADAIYVAPDCDRRVSVSREDVLASGRLGQYRRHSGWDEWAEHFPNEQWLMETVFRRAGEAAAQSRAERPEGLGGKK</sequence>
<dbReference type="InterPro" id="IPR017900">
    <property type="entry name" value="4Fe4S_Fe_S_CS"/>
</dbReference>
<protein>
    <submittedName>
        <fullName evidence="6">Ferredoxin family protein</fullName>
    </submittedName>
</protein>
<dbReference type="InterPro" id="IPR050572">
    <property type="entry name" value="Fe-S_Ferredoxin"/>
</dbReference>
<dbReference type="InterPro" id="IPR017896">
    <property type="entry name" value="4Fe4S_Fe-S-bd"/>
</dbReference>
<evidence type="ECO:0000313" key="6">
    <source>
        <dbReference type="EMBL" id="TYL83310.1"/>
    </source>
</evidence>
<evidence type="ECO:0000256" key="2">
    <source>
        <dbReference type="ARBA" id="ARBA00022723"/>
    </source>
</evidence>
<evidence type="ECO:0000256" key="4">
    <source>
        <dbReference type="ARBA" id="ARBA00023014"/>
    </source>
</evidence>
<evidence type="ECO:0000259" key="5">
    <source>
        <dbReference type="PROSITE" id="PS51379"/>
    </source>
</evidence>
<dbReference type="PROSITE" id="PS00198">
    <property type="entry name" value="4FE4S_FER_1"/>
    <property type="match status" value="1"/>
</dbReference>
<evidence type="ECO:0000256" key="1">
    <source>
        <dbReference type="ARBA" id="ARBA00022485"/>
    </source>
</evidence>
<dbReference type="SUPFAM" id="SSF54862">
    <property type="entry name" value="4Fe-4S ferredoxins"/>
    <property type="match status" value="1"/>
</dbReference>
<keyword evidence="7" id="KW-1185">Reference proteome</keyword>
<dbReference type="PROSITE" id="PS51379">
    <property type="entry name" value="4FE4S_FER_2"/>
    <property type="match status" value="2"/>
</dbReference>
<reference evidence="6 7" key="1">
    <citation type="submission" date="2019-08" db="EMBL/GenBank/DDBJ databases">
        <title>Bradyrhizobium hipponensis sp. nov., a rhizobium isolated from a Lupinus angustifolius root nodule in Tunisia.</title>
        <authorList>
            <person name="Off K."/>
            <person name="Rejili M."/>
            <person name="Mars M."/>
            <person name="Brachmann A."/>
            <person name="Marin M."/>
        </authorList>
    </citation>
    <scope>NUCLEOTIDE SEQUENCE [LARGE SCALE GENOMIC DNA]</scope>
    <source>
        <strain evidence="6 7">CTAW11</strain>
    </source>
</reference>
<dbReference type="Gene3D" id="3.30.70.20">
    <property type="match status" value="1"/>
</dbReference>
<name>A0A5S4WT07_9BRAD</name>
<organism evidence="6 7">
    <name type="scientific">Bradyrhizobium cytisi</name>
    <dbReference type="NCBI Taxonomy" id="515489"/>
    <lineage>
        <taxon>Bacteria</taxon>
        <taxon>Pseudomonadati</taxon>
        <taxon>Pseudomonadota</taxon>
        <taxon>Alphaproteobacteria</taxon>
        <taxon>Hyphomicrobiales</taxon>
        <taxon>Nitrobacteraceae</taxon>
        <taxon>Bradyrhizobium</taxon>
    </lineage>
</organism>
<dbReference type="AlphaFoldDB" id="A0A5S4WT07"/>
<feature type="domain" description="4Fe-4S ferredoxin-type" evidence="5">
    <location>
        <begin position="1"/>
        <end position="30"/>
    </location>
</feature>
<dbReference type="GO" id="GO:0051539">
    <property type="term" value="F:4 iron, 4 sulfur cluster binding"/>
    <property type="evidence" value="ECO:0007669"/>
    <property type="project" value="UniProtKB-KW"/>
</dbReference>
<evidence type="ECO:0000313" key="7">
    <source>
        <dbReference type="Proteomes" id="UP000324853"/>
    </source>
</evidence>
<feature type="domain" description="4Fe-4S ferredoxin-type" evidence="5">
    <location>
        <begin position="31"/>
        <end position="61"/>
    </location>
</feature>
<dbReference type="EMBL" id="VSSR01000029">
    <property type="protein sequence ID" value="TYL83310.1"/>
    <property type="molecule type" value="Genomic_DNA"/>
</dbReference>
<gene>
    <name evidence="6" type="ORF">FXB38_18765</name>
</gene>
<keyword evidence="1" id="KW-0004">4Fe-4S</keyword>
<dbReference type="GO" id="GO:0046872">
    <property type="term" value="F:metal ion binding"/>
    <property type="evidence" value="ECO:0007669"/>
    <property type="project" value="UniProtKB-KW"/>
</dbReference>
<keyword evidence="2" id="KW-0479">Metal-binding</keyword>
<dbReference type="PANTHER" id="PTHR43687">
    <property type="entry name" value="ADENYLYLSULFATE REDUCTASE, BETA SUBUNIT"/>
    <property type="match status" value="1"/>
</dbReference>
<dbReference type="RefSeq" id="WP_148752465.1">
    <property type="nucleotide sequence ID" value="NZ_VSSR01000029.1"/>
</dbReference>
<dbReference type="Pfam" id="PF13237">
    <property type="entry name" value="Fer4_10"/>
    <property type="match status" value="1"/>
</dbReference>
<proteinExistence type="predicted"/>
<keyword evidence="4" id="KW-0411">Iron-sulfur</keyword>
<comment type="caution">
    <text evidence="6">The sequence shown here is derived from an EMBL/GenBank/DDBJ whole genome shotgun (WGS) entry which is preliminary data.</text>
</comment>
<evidence type="ECO:0000256" key="3">
    <source>
        <dbReference type="ARBA" id="ARBA00023004"/>
    </source>
</evidence>
<accession>A0A5S4WT07</accession>
<dbReference type="Proteomes" id="UP000324853">
    <property type="component" value="Unassembled WGS sequence"/>
</dbReference>
<dbReference type="OrthoDB" id="9800445at2"/>
<keyword evidence="3" id="KW-0408">Iron</keyword>
<dbReference type="PANTHER" id="PTHR43687:SF4">
    <property type="entry name" value="BLR5484 PROTEIN"/>
    <property type="match status" value="1"/>
</dbReference>